<name>A0A3B0X2J8_9ZZZZ</name>
<dbReference type="PANTHER" id="PTHR42743">
    <property type="entry name" value="AMINO-ACID AMINOTRANSFERASE"/>
    <property type="match status" value="1"/>
</dbReference>
<evidence type="ECO:0000256" key="15">
    <source>
        <dbReference type="ARBA" id="ARBA00049229"/>
    </source>
</evidence>
<comment type="function">
    <text evidence="2">Acts on leucine, isoleucine and valine.</text>
</comment>
<evidence type="ECO:0000313" key="16">
    <source>
        <dbReference type="EMBL" id="VAW58940.1"/>
    </source>
</evidence>
<evidence type="ECO:0000256" key="6">
    <source>
        <dbReference type="ARBA" id="ARBA00009320"/>
    </source>
</evidence>
<evidence type="ECO:0000256" key="3">
    <source>
        <dbReference type="ARBA" id="ARBA00004824"/>
    </source>
</evidence>
<evidence type="ECO:0000256" key="9">
    <source>
        <dbReference type="ARBA" id="ARBA00022605"/>
    </source>
</evidence>
<sequence length="288" mass="31252">MSVDGICWINNTIVPLEEARISVMDHGLLYGDGVFEGIRFYAHKAFLLDAHLNRLFASAKAIALSIPYSAAELTVIVQSLINHYKQSHGYLRLIITRGTGSLGINPALCNKPELIIIASPLQMVNDQAQAQGIKAIIASTRRIPGDCLNPQIKSLNYLNSILARIEANQAGAEEALMLNQQGFIAEGTADNVFIVLNGALYTPPVNDGALAGITRALIIKLATGASIQTHEKTLTAYDIYTADECFLSGTGAELIPVREVDGRELNRCPGNIYRKISDLFQAYIHACD</sequence>
<dbReference type="UniPathway" id="UPA00048">
    <property type="reaction ID" value="UER00073"/>
</dbReference>
<accession>A0A3B0X2J8</accession>
<keyword evidence="10 16" id="KW-0808">Transferase</keyword>
<dbReference type="GO" id="GO:0005829">
    <property type="term" value="C:cytosol"/>
    <property type="evidence" value="ECO:0007669"/>
    <property type="project" value="TreeGrafter"/>
</dbReference>
<organism evidence="16">
    <name type="scientific">hydrothermal vent metagenome</name>
    <dbReference type="NCBI Taxonomy" id="652676"/>
    <lineage>
        <taxon>unclassified sequences</taxon>
        <taxon>metagenomes</taxon>
        <taxon>ecological metagenomes</taxon>
    </lineage>
</organism>
<dbReference type="CDD" id="cd01558">
    <property type="entry name" value="D-AAT_like"/>
    <property type="match status" value="1"/>
</dbReference>
<dbReference type="Pfam" id="PF01063">
    <property type="entry name" value="Aminotran_4"/>
    <property type="match status" value="1"/>
</dbReference>
<dbReference type="Gene3D" id="3.20.10.10">
    <property type="entry name" value="D-amino Acid Aminotransferase, subunit A, domain 2"/>
    <property type="match status" value="1"/>
</dbReference>
<dbReference type="InterPro" id="IPR001544">
    <property type="entry name" value="Aminotrans_IV"/>
</dbReference>
<dbReference type="GO" id="GO:0009097">
    <property type="term" value="P:isoleucine biosynthetic process"/>
    <property type="evidence" value="ECO:0007669"/>
    <property type="project" value="UniProtKB-UniPathway"/>
</dbReference>
<keyword evidence="11" id="KW-0663">Pyridoxal phosphate</keyword>
<comment type="pathway">
    <text evidence="5">Amino-acid biosynthesis; L-leucine biosynthesis; L-leucine from 3-methyl-2-oxobutanoate: step 4/4.</text>
</comment>
<dbReference type="InterPro" id="IPR043131">
    <property type="entry name" value="BCAT-like_N"/>
</dbReference>
<dbReference type="EMBL" id="UOFG01000054">
    <property type="protein sequence ID" value="VAW58940.1"/>
    <property type="molecule type" value="Genomic_DNA"/>
</dbReference>
<dbReference type="SUPFAM" id="SSF56752">
    <property type="entry name" value="D-aminoacid aminotransferase-like PLP-dependent enzymes"/>
    <property type="match status" value="1"/>
</dbReference>
<evidence type="ECO:0000256" key="11">
    <source>
        <dbReference type="ARBA" id="ARBA00022898"/>
    </source>
</evidence>
<evidence type="ECO:0000256" key="8">
    <source>
        <dbReference type="ARBA" id="ARBA00022576"/>
    </source>
</evidence>
<dbReference type="InterPro" id="IPR005785">
    <property type="entry name" value="B_amino_transI"/>
</dbReference>
<dbReference type="PROSITE" id="PS00770">
    <property type="entry name" value="AA_TRANSFER_CLASS_4"/>
    <property type="match status" value="1"/>
</dbReference>
<dbReference type="UniPathway" id="UPA00047">
    <property type="reaction ID" value="UER00058"/>
</dbReference>
<gene>
    <name evidence="16" type="ORF">MNBD_GAMMA11-1892</name>
</gene>
<dbReference type="FunFam" id="3.20.10.10:FF:000002">
    <property type="entry name" value="D-alanine aminotransferase"/>
    <property type="match status" value="1"/>
</dbReference>
<comment type="pathway">
    <text evidence="3">Amino-acid biosynthesis; L-isoleucine biosynthesis; L-isoleucine from 2-oxobutanoate: step 4/4.</text>
</comment>
<comment type="catalytic activity">
    <reaction evidence="13">
        <text>L-valine + 2-oxoglutarate = 3-methyl-2-oxobutanoate + L-glutamate</text>
        <dbReference type="Rhea" id="RHEA:24813"/>
        <dbReference type="ChEBI" id="CHEBI:11851"/>
        <dbReference type="ChEBI" id="CHEBI:16810"/>
        <dbReference type="ChEBI" id="CHEBI:29985"/>
        <dbReference type="ChEBI" id="CHEBI:57762"/>
        <dbReference type="EC" id="2.6.1.42"/>
    </reaction>
</comment>
<dbReference type="InterPro" id="IPR036038">
    <property type="entry name" value="Aminotransferase-like"/>
</dbReference>
<comment type="similarity">
    <text evidence="6">Belongs to the class-IV pyridoxal-phosphate-dependent aminotransferase family.</text>
</comment>
<dbReference type="InterPro" id="IPR050571">
    <property type="entry name" value="Class-IV_PLP-Dep_Aminotrnsfr"/>
</dbReference>
<evidence type="ECO:0000256" key="13">
    <source>
        <dbReference type="ARBA" id="ARBA00048212"/>
    </source>
</evidence>
<evidence type="ECO:0000256" key="10">
    <source>
        <dbReference type="ARBA" id="ARBA00022679"/>
    </source>
</evidence>
<comment type="pathway">
    <text evidence="4">Amino-acid biosynthesis; L-valine biosynthesis; L-valine from pyruvate: step 4/4.</text>
</comment>
<evidence type="ECO:0000256" key="12">
    <source>
        <dbReference type="ARBA" id="ARBA00023304"/>
    </source>
</evidence>
<evidence type="ECO:0000256" key="14">
    <source>
        <dbReference type="ARBA" id="ARBA00048798"/>
    </source>
</evidence>
<dbReference type="UniPathway" id="UPA00049">
    <property type="reaction ID" value="UER00062"/>
</dbReference>
<dbReference type="GO" id="GO:0052656">
    <property type="term" value="F:L-isoleucine-2-oxoglutarate transaminase activity"/>
    <property type="evidence" value="ECO:0007669"/>
    <property type="project" value="RHEA"/>
</dbReference>
<evidence type="ECO:0000256" key="5">
    <source>
        <dbReference type="ARBA" id="ARBA00005072"/>
    </source>
</evidence>
<dbReference type="EC" id="2.6.1.42" evidence="7"/>
<evidence type="ECO:0000256" key="1">
    <source>
        <dbReference type="ARBA" id="ARBA00001933"/>
    </source>
</evidence>
<dbReference type="PANTHER" id="PTHR42743:SF11">
    <property type="entry name" value="AMINODEOXYCHORISMATE LYASE"/>
    <property type="match status" value="1"/>
</dbReference>
<dbReference type="InterPro" id="IPR018300">
    <property type="entry name" value="Aminotrans_IV_CS"/>
</dbReference>
<dbReference type="GO" id="GO:0009099">
    <property type="term" value="P:L-valine biosynthetic process"/>
    <property type="evidence" value="ECO:0007669"/>
    <property type="project" value="UniProtKB-UniPathway"/>
</dbReference>
<comment type="cofactor">
    <cofactor evidence="1">
        <name>pyridoxal 5'-phosphate</name>
        <dbReference type="ChEBI" id="CHEBI:597326"/>
    </cofactor>
</comment>
<dbReference type="Gene3D" id="3.30.470.10">
    <property type="match status" value="1"/>
</dbReference>
<dbReference type="NCBIfam" id="TIGR01122">
    <property type="entry name" value="ilvE_I"/>
    <property type="match status" value="1"/>
</dbReference>
<evidence type="ECO:0000256" key="2">
    <source>
        <dbReference type="ARBA" id="ARBA00003109"/>
    </source>
</evidence>
<evidence type="ECO:0000256" key="7">
    <source>
        <dbReference type="ARBA" id="ARBA00013053"/>
    </source>
</evidence>
<comment type="catalytic activity">
    <reaction evidence="14">
        <text>L-isoleucine + 2-oxoglutarate = (S)-3-methyl-2-oxopentanoate + L-glutamate</text>
        <dbReference type="Rhea" id="RHEA:24801"/>
        <dbReference type="ChEBI" id="CHEBI:16810"/>
        <dbReference type="ChEBI" id="CHEBI:29985"/>
        <dbReference type="ChEBI" id="CHEBI:35146"/>
        <dbReference type="ChEBI" id="CHEBI:58045"/>
        <dbReference type="EC" id="2.6.1.42"/>
    </reaction>
</comment>
<reference evidence="16" key="1">
    <citation type="submission" date="2018-06" db="EMBL/GenBank/DDBJ databases">
        <authorList>
            <person name="Zhirakovskaya E."/>
        </authorList>
    </citation>
    <scope>NUCLEOTIDE SEQUENCE</scope>
</reference>
<dbReference type="AlphaFoldDB" id="A0A3B0X2J8"/>
<comment type="catalytic activity">
    <reaction evidence="15">
        <text>L-leucine + 2-oxoglutarate = 4-methyl-2-oxopentanoate + L-glutamate</text>
        <dbReference type="Rhea" id="RHEA:18321"/>
        <dbReference type="ChEBI" id="CHEBI:16810"/>
        <dbReference type="ChEBI" id="CHEBI:17865"/>
        <dbReference type="ChEBI" id="CHEBI:29985"/>
        <dbReference type="ChEBI" id="CHEBI:57427"/>
        <dbReference type="EC" id="2.6.1.42"/>
    </reaction>
</comment>
<dbReference type="GO" id="GO:0009098">
    <property type="term" value="P:L-leucine biosynthetic process"/>
    <property type="evidence" value="ECO:0007669"/>
    <property type="project" value="UniProtKB-UniPathway"/>
</dbReference>
<dbReference type="GO" id="GO:0052654">
    <property type="term" value="F:L-leucine-2-oxoglutarate transaminase activity"/>
    <property type="evidence" value="ECO:0007669"/>
    <property type="project" value="RHEA"/>
</dbReference>
<keyword evidence="12" id="KW-0100">Branched-chain amino acid biosynthesis</keyword>
<keyword evidence="9" id="KW-0028">Amino-acid biosynthesis</keyword>
<evidence type="ECO:0000256" key="4">
    <source>
        <dbReference type="ARBA" id="ARBA00004931"/>
    </source>
</evidence>
<proteinExistence type="inferred from homology"/>
<protein>
    <recommendedName>
        <fullName evidence="7">branched-chain-amino-acid transaminase</fullName>
        <ecNumber evidence="7">2.6.1.42</ecNumber>
    </recommendedName>
</protein>
<keyword evidence="8 16" id="KW-0032">Aminotransferase</keyword>
<dbReference type="InterPro" id="IPR043132">
    <property type="entry name" value="BCAT-like_C"/>
</dbReference>
<dbReference type="GO" id="GO:0052655">
    <property type="term" value="F:L-valine-2-oxoglutarate transaminase activity"/>
    <property type="evidence" value="ECO:0007669"/>
    <property type="project" value="RHEA"/>
</dbReference>